<gene>
    <name evidence="1" type="ORF">LUA448_LOCUS12129</name>
</gene>
<sequence>MAYFLINPSRYAHKPERLMSAELKARHHIYAKGDELDYYKESFWSNTDNGCEVINNCSHDYAFETNTSLVEGQCVVINTVAKLPDAANAATQIEDVQVHERYPTKKSALEEKSIRIISKCSLNQDIRHIYILELTYEIFYLIIQFNKFIDYLNPRPEYIRVIIEWPTKSSIPVAHIVAADIQCSLRLLGARRPEGLLCLSSKADADLSFFNGNGYAHQGCQVFRSQMAPGRTYTVVYDGKSPYLAVLHGGSPAGELMLLILYHPMLIFNHYQ</sequence>
<accession>A0A817V2A1</accession>
<evidence type="ECO:0000313" key="2">
    <source>
        <dbReference type="Proteomes" id="UP000663833"/>
    </source>
</evidence>
<reference evidence="1" key="1">
    <citation type="submission" date="2021-02" db="EMBL/GenBank/DDBJ databases">
        <authorList>
            <person name="Nowell W R."/>
        </authorList>
    </citation>
    <scope>NUCLEOTIDE SEQUENCE</scope>
</reference>
<dbReference type="Proteomes" id="UP000663833">
    <property type="component" value="Unassembled WGS sequence"/>
</dbReference>
<proteinExistence type="predicted"/>
<evidence type="ECO:0000313" key="1">
    <source>
        <dbReference type="EMBL" id="CAF3340863.1"/>
    </source>
</evidence>
<comment type="caution">
    <text evidence="1">The sequence shown here is derived from an EMBL/GenBank/DDBJ whole genome shotgun (WGS) entry which is preliminary data.</text>
</comment>
<dbReference type="GO" id="GO:0032324">
    <property type="term" value="P:molybdopterin cofactor biosynthetic process"/>
    <property type="evidence" value="ECO:0007669"/>
    <property type="project" value="InterPro"/>
</dbReference>
<dbReference type="Gene3D" id="2.170.190.11">
    <property type="entry name" value="Molybdopterin biosynthesis moea protein, domain 3"/>
    <property type="match status" value="1"/>
</dbReference>
<name>A0A817V2A1_9BILA</name>
<protein>
    <submittedName>
        <fullName evidence="1">Uncharacterized protein</fullName>
    </submittedName>
</protein>
<dbReference type="Gene3D" id="2.40.340.10">
    <property type="entry name" value="MoeA, C-terminal, domain IV"/>
    <property type="match status" value="1"/>
</dbReference>
<dbReference type="InterPro" id="IPR036688">
    <property type="entry name" value="MoeA_C_domain_IV_sf"/>
</dbReference>
<dbReference type="AlphaFoldDB" id="A0A817V2A1"/>
<dbReference type="EMBL" id="CAJNYD010001496">
    <property type="protein sequence ID" value="CAF3340863.1"/>
    <property type="molecule type" value="Genomic_DNA"/>
</dbReference>
<organism evidence="1 2">
    <name type="scientific">Rotaria socialis</name>
    <dbReference type="NCBI Taxonomy" id="392032"/>
    <lineage>
        <taxon>Eukaryota</taxon>
        <taxon>Metazoa</taxon>
        <taxon>Spiralia</taxon>
        <taxon>Gnathifera</taxon>
        <taxon>Rotifera</taxon>
        <taxon>Eurotatoria</taxon>
        <taxon>Bdelloidea</taxon>
        <taxon>Philodinida</taxon>
        <taxon>Philodinidae</taxon>
        <taxon>Rotaria</taxon>
    </lineage>
</organism>